<evidence type="ECO:0000313" key="8">
    <source>
        <dbReference type="Proteomes" id="UP000291343"/>
    </source>
</evidence>
<comment type="caution">
    <text evidence="7">The sequence shown here is derived from an EMBL/GenBank/DDBJ whole genome shotgun (WGS) entry which is preliminary data.</text>
</comment>
<evidence type="ECO:0000256" key="2">
    <source>
        <dbReference type="ARBA" id="ARBA00022692"/>
    </source>
</evidence>
<sequence>MFPKVFGAKKLLQKHLPILVWLPRYTAKDAISDAIAGITVGLTLMPQAIAYAALAGLGPQYGLYSGCAGVLVYIVFGSTKQIALGPTAFLLSFTALLITREEKSTDYVVLLTFLVGCVWKLCSAVFYSLAMLYP</sequence>
<dbReference type="SMR" id="A0A482X4E0"/>
<dbReference type="EMBL" id="QKKF02018662">
    <property type="protein sequence ID" value="RZF40270.1"/>
    <property type="molecule type" value="Genomic_DNA"/>
</dbReference>
<protein>
    <recommendedName>
        <fullName evidence="6">SLC26A/SulP transporter domain-containing protein</fullName>
    </recommendedName>
</protein>
<evidence type="ECO:0000256" key="5">
    <source>
        <dbReference type="SAM" id="Phobius"/>
    </source>
</evidence>
<dbReference type="AlphaFoldDB" id="A0A482X4E0"/>
<dbReference type="PANTHER" id="PTHR11814">
    <property type="entry name" value="SULFATE TRANSPORTER"/>
    <property type="match status" value="1"/>
</dbReference>
<dbReference type="InterPro" id="IPR001902">
    <property type="entry name" value="SLC26A/SulP_fam"/>
</dbReference>
<evidence type="ECO:0000256" key="4">
    <source>
        <dbReference type="ARBA" id="ARBA00023136"/>
    </source>
</evidence>
<keyword evidence="4 5" id="KW-0472">Membrane</keyword>
<organism evidence="7 8">
    <name type="scientific">Laodelphax striatellus</name>
    <name type="common">Small brown planthopper</name>
    <name type="synonym">Delphax striatella</name>
    <dbReference type="NCBI Taxonomy" id="195883"/>
    <lineage>
        <taxon>Eukaryota</taxon>
        <taxon>Metazoa</taxon>
        <taxon>Ecdysozoa</taxon>
        <taxon>Arthropoda</taxon>
        <taxon>Hexapoda</taxon>
        <taxon>Insecta</taxon>
        <taxon>Pterygota</taxon>
        <taxon>Neoptera</taxon>
        <taxon>Paraneoptera</taxon>
        <taxon>Hemiptera</taxon>
        <taxon>Auchenorrhyncha</taxon>
        <taxon>Fulgoroidea</taxon>
        <taxon>Delphacidae</taxon>
        <taxon>Criomorphinae</taxon>
        <taxon>Laodelphax</taxon>
    </lineage>
</organism>
<feature type="transmembrane region" description="Helical" evidence="5">
    <location>
        <begin position="82"/>
        <end position="100"/>
    </location>
</feature>
<comment type="subcellular location">
    <subcellularLocation>
        <location evidence="1">Membrane</location>
        <topology evidence="1">Multi-pass membrane protein</topology>
    </subcellularLocation>
</comment>
<feature type="transmembrane region" description="Helical" evidence="5">
    <location>
        <begin position="34"/>
        <end position="54"/>
    </location>
</feature>
<dbReference type="InterPro" id="IPR011547">
    <property type="entry name" value="SLC26A/SulP_dom"/>
</dbReference>
<proteinExistence type="predicted"/>
<feature type="transmembrane region" description="Helical" evidence="5">
    <location>
        <begin position="107"/>
        <end position="133"/>
    </location>
</feature>
<dbReference type="Proteomes" id="UP000291343">
    <property type="component" value="Unassembled WGS sequence"/>
</dbReference>
<keyword evidence="2 5" id="KW-0812">Transmembrane</keyword>
<accession>A0A482X4E0</accession>
<gene>
    <name evidence="7" type="ORF">LSTR_LSTR015113</name>
</gene>
<dbReference type="GO" id="GO:0016020">
    <property type="term" value="C:membrane"/>
    <property type="evidence" value="ECO:0007669"/>
    <property type="project" value="UniProtKB-SubCell"/>
</dbReference>
<evidence type="ECO:0000256" key="1">
    <source>
        <dbReference type="ARBA" id="ARBA00004141"/>
    </source>
</evidence>
<feature type="domain" description="SLC26A/SulP transporter" evidence="6">
    <location>
        <begin position="32"/>
        <end position="118"/>
    </location>
</feature>
<keyword evidence="3 5" id="KW-1133">Transmembrane helix</keyword>
<dbReference type="OrthoDB" id="288203at2759"/>
<dbReference type="STRING" id="195883.A0A482X4E0"/>
<name>A0A482X4E0_LAOST</name>
<dbReference type="GO" id="GO:0055085">
    <property type="term" value="P:transmembrane transport"/>
    <property type="evidence" value="ECO:0007669"/>
    <property type="project" value="InterPro"/>
</dbReference>
<reference evidence="7 8" key="1">
    <citation type="journal article" date="2017" name="Gigascience">
        <title>Genome sequence of the small brown planthopper, Laodelphax striatellus.</title>
        <authorList>
            <person name="Zhu J."/>
            <person name="Jiang F."/>
            <person name="Wang X."/>
            <person name="Yang P."/>
            <person name="Bao Y."/>
            <person name="Zhao W."/>
            <person name="Wang W."/>
            <person name="Lu H."/>
            <person name="Wang Q."/>
            <person name="Cui N."/>
            <person name="Li J."/>
            <person name="Chen X."/>
            <person name="Luo L."/>
            <person name="Yu J."/>
            <person name="Kang L."/>
            <person name="Cui F."/>
        </authorList>
    </citation>
    <scope>NUCLEOTIDE SEQUENCE [LARGE SCALE GENOMIC DNA]</scope>
    <source>
        <strain evidence="7">Lst14</strain>
    </source>
</reference>
<evidence type="ECO:0000256" key="3">
    <source>
        <dbReference type="ARBA" id="ARBA00022989"/>
    </source>
</evidence>
<keyword evidence="8" id="KW-1185">Reference proteome</keyword>
<dbReference type="Pfam" id="PF00916">
    <property type="entry name" value="Sulfate_transp"/>
    <property type="match status" value="1"/>
</dbReference>
<dbReference type="InParanoid" id="A0A482X4E0"/>
<evidence type="ECO:0000313" key="7">
    <source>
        <dbReference type="EMBL" id="RZF40270.1"/>
    </source>
</evidence>
<evidence type="ECO:0000259" key="6">
    <source>
        <dbReference type="Pfam" id="PF00916"/>
    </source>
</evidence>